<protein>
    <submittedName>
        <fullName evidence="2">Uncharacterized protein</fullName>
    </submittedName>
</protein>
<feature type="compositionally biased region" description="Basic and acidic residues" evidence="1">
    <location>
        <begin position="127"/>
        <end position="140"/>
    </location>
</feature>
<feature type="region of interest" description="Disordered" evidence="1">
    <location>
        <begin position="118"/>
        <end position="160"/>
    </location>
</feature>
<evidence type="ECO:0000313" key="3">
    <source>
        <dbReference type="Proteomes" id="UP000656881"/>
    </source>
</evidence>
<gene>
    <name evidence="2" type="ORF">GCM10012286_24440</name>
</gene>
<name>A0ABQ2LSR2_9ACTN</name>
<comment type="caution">
    <text evidence="2">The sequence shown here is derived from an EMBL/GenBank/DDBJ whole genome shotgun (WGS) entry which is preliminary data.</text>
</comment>
<evidence type="ECO:0000256" key="1">
    <source>
        <dbReference type="SAM" id="MobiDB-lite"/>
    </source>
</evidence>
<reference evidence="3" key="1">
    <citation type="journal article" date="2019" name="Int. J. Syst. Evol. Microbiol.">
        <title>The Global Catalogue of Microorganisms (GCM) 10K type strain sequencing project: providing services to taxonomists for standard genome sequencing and annotation.</title>
        <authorList>
            <consortium name="The Broad Institute Genomics Platform"/>
            <consortium name="The Broad Institute Genome Sequencing Center for Infectious Disease"/>
            <person name="Wu L."/>
            <person name="Ma J."/>
        </authorList>
    </citation>
    <scope>NUCLEOTIDE SEQUENCE [LARGE SCALE GENOMIC DNA]</scope>
    <source>
        <strain evidence="3">CGMCC 4.7349</strain>
    </source>
</reference>
<keyword evidence="3" id="KW-1185">Reference proteome</keyword>
<accession>A0ABQ2LSR2</accession>
<evidence type="ECO:0000313" key="2">
    <source>
        <dbReference type="EMBL" id="GGO42596.1"/>
    </source>
</evidence>
<sequence length="190" mass="21129">MAYANLSVALPSPSHPMAKTGYGKRPAGDEPPHADADFAHLGPREAELAAFIDALPTGAAMGRLTDVGHLRWVKEHLTVEDNSMRWVTRTYWSRERRSPEWWAEFVRARHGRDVTHDYRPGLARVTPLEHEQEQEQERAPMAEPSAPRTAQGPGARHRVSHPTFRSALVRSGQAVHRAAGGQRATVLIKA</sequence>
<organism evidence="2 3">
    <name type="scientific">Streptomyces lasiicapitis</name>
    <dbReference type="NCBI Taxonomy" id="1923961"/>
    <lineage>
        <taxon>Bacteria</taxon>
        <taxon>Bacillati</taxon>
        <taxon>Actinomycetota</taxon>
        <taxon>Actinomycetes</taxon>
        <taxon>Kitasatosporales</taxon>
        <taxon>Streptomycetaceae</taxon>
        <taxon>Streptomyces</taxon>
    </lineage>
</organism>
<proteinExistence type="predicted"/>
<dbReference type="EMBL" id="BMNG01000005">
    <property type="protein sequence ID" value="GGO42596.1"/>
    <property type="molecule type" value="Genomic_DNA"/>
</dbReference>
<dbReference type="Proteomes" id="UP000656881">
    <property type="component" value="Unassembled WGS sequence"/>
</dbReference>